<evidence type="ECO:0000256" key="7">
    <source>
        <dbReference type="SAM" id="Phobius"/>
    </source>
</evidence>
<comment type="similarity">
    <text evidence="2">Belongs to the acyltransferase 3 family.</text>
</comment>
<keyword evidence="5 7" id="KW-1133">Transmembrane helix</keyword>
<proteinExistence type="inferred from homology"/>
<dbReference type="InterPro" id="IPR002656">
    <property type="entry name" value="Acyl_transf_3_dom"/>
</dbReference>
<dbReference type="Pfam" id="PF01757">
    <property type="entry name" value="Acyl_transf_3"/>
    <property type="match status" value="1"/>
</dbReference>
<keyword evidence="6 7" id="KW-0472">Membrane</keyword>
<feature type="transmembrane region" description="Helical" evidence="7">
    <location>
        <begin position="39"/>
        <end position="59"/>
    </location>
</feature>
<evidence type="ECO:0000256" key="3">
    <source>
        <dbReference type="ARBA" id="ARBA00022475"/>
    </source>
</evidence>
<evidence type="ECO:0000256" key="4">
    <source>
        <dbReference type="ARBA" id="ARBA00022692"/>
    </source>
</evidence>
<evidence type="ECO:0000313" key="10">
    <source>
        <dbReference type="Proteomes" id="UP000062645"/>
    </source>
</evidence>
<evidence type="ECO:0000256" key="2">
    <source>
        <dbReference type="ARBA" id="ARBA00007400"/>
    </source>
</evidence>
<feature type="domain" description="Acyltransferase 3" evidence="8">
    <location>
        <begin position="7"/>
        <end position="322"/>
    </location>
</feature>
<dbReference type="EMBL" id="CP012036">
    <property type="protein sequence ID" value="ALF54975.1"/>
    <property type="molecule type" value="Genomic_DNA"/>
</dbReference>
<feature type="transmembrane region" description="Helical" evidence="7">
    <location>
        <begin position="266"/>
        <end position="284"/>
    </location>
</feature>
<organism evidence="9 10">
    <name type="scientific">Nostoc piscinale CENA21</name>
    <dbReference type="NCBI Taxonomy" id="224013"/>
    <lineage>
        <taxon>Bacteria</taxon>
        <taxon>Bacillati</taxon>
        <taxon>Cyanobacteriota</taxon>
        <taxon>Cyanophyceae</taxon>
        <taxon>Nostocales</taxon>
        <taxon>Nostocaceae</taxon>
        <taxon>Nostoc</taxon>
    </lineage>
</organism>
<gene>
    <name evidence="9" type="ORF">ACX27_22565</name>
</gene>
<feature type="transmembrane region" description="Helical" evidence="7">
    <location>
        <begin position="79"/>
        <end position="97"/>
    </location>
</feature>
<dbReference type="Proteomes" id="UP000062645">
    <property type="component" value="Chromosome"/>
</dbReference>
<keyword evidence="3" id="KW-1003">Cell membrane</keyword>
<sequence length="341" mass="39828">MKNKDLSFQALRGIAIIAVVAIHASGINNETEQNYGLSMIFRQLVNFAVPVFIFISGYFTPSYEFTKLSDYLDFYQKRLSRILIPYFSWCILIILFYKHNYQWNWSKIIIDVITGQILVPYYFIIVIVQLILLTPLMVTSTKSLVKNFLWLSLSPLSLLGLYFFRLYLHYDVRFPWYALPFTIWISFYYLGILATQSKLTIKNKNFRKILLIYIGSILLAILEAFYLWRVCSLTTFADSQIKASSFFSSFSLILLFLVMRKKTDNWPRFLVIIGEFSFGIYLFHIPVLDLMNRITNKFGFQNFWIAQLLINSCGVIALCCLVIAAVRKVTSVQFSQKYLGM</sequence>
<feature type="transmembrane region" description="Helical" evidence="7">
    <location>
        <begin position="174"/>
        <end position="194"/>
    </location>
</feature>
<keyword evidence="10" id="KW-1185">Reference proteome</keyword>
<reference evidence="10" key="1">
    <citation type="submission" date="2015-07" db="EMBL/GenBank/DDBJ databases">
        <title>Genome Of Nitrogen-Fixing Cyanobacterium Nostoc piscinale CENA21 From Solimoes/Amazon River Floodplain Sediments And Comparative Genomics To Uncover Biosynthetic Natural Products Potential.</title>
        <authorList>
            <person name="Leao T.F."/>
            <person name="Leao P.N."/>
            <person name="Guimaraes P.I."/>
            <person name="de Melo A.G.C."/>
            <person name="Ramos R.T.J."/>
            <person name="Silva A."/>
            <person name="Fiore M.F."/>
            <person name="Schneider M.P.C."/>
        </authorList>
    </citation>
    <scope>NUCLEOTIDE SEQUENCE [LARGE SCALE GENOMIC DNA]</scope>
    <source>
        <strain evidence="10">CENA21</strain>
    </source>
</reference>
<feature type="transmembrane region" description="Helical" evidence="7">
    <location>
        <begin position="206"/>
        <end position="228"/>
    </location>
</feature>
<dbReference type="PANTHER" id="PTHR40074">
    <property type="entry name" value="O-ACETYLTRANSFERASE WECH"/>
    <property type="match status" value="1"/>
</dbReference>
<feature type="transmembrane region" description="Helical" evidence="7">
    <location>
        <begin position="240"/>
        <end position="259"/>
    </location>
</feature>
<accession>A0A0M5MHI6</accession>
<comment type="subcellular location">
    <subcellularLocation>
        <location evidence="1">Cell membrane</location>
        <topology evidence="1">Multi-pass membrane protein</topology>
    </subcellularLocation>
</comment>
<dbReference type="GO" id="GO:0009246">
    <property type="term" value="P:enterobacterial common antigen biosynthetic process"/>
    <property type="evidence" value="ECO:0007669"/>
    <property type="project" value="TreeGrafter"/>
</dbReference>
<dbReference type="GO" id="GO:0005886">
    <property type="term" value="C:plasma membrane"/>
    <property type="evidence" value="ECO:0007669"/>
    <property type="project" value="UniProtKB-SubCell"/>
</dbReference>
<evidence type="ECO:0000313" key="9">
    <source>
        <dbReference type="EMBL" id="ALF54975.1"/>
    </source>
</evidence>
<feature type="transmembrane region" description="Helical" evidence="7">
    <location>
        <begin position="9"/>
        <end position="27"/>
    </location>
</feature>
<dbReference type="PANTHER" id="PTHR40074:SF2">
    <property type="entry name" value="O-ACETYLTRANSFERASE WECH"/>
    <property type="match status" value="1"/>
</dbReference>
<reference evidence="9 10" key="2">
    <citation type="journal article" date="2016" name="Genome Announc.">
        <title>Draft Genome Sequence of the N2-Fixing Cyanobacterium Nostoc piscinale CENA21, Isolated from the Brazilian Amazon Floodplain.</title>
        <authorList>
            <person name="Leao T."/>
            <person name="Guimaraes P.I."/>
            <person name="de Melo A.G."/>
            <person name="Ramos R.T."/>
            <person name="Leao P.N."/>
            <person name="Silva A."/>
            <person name="Fiore M.F."/>
            <person name="Schneider M.P."/>
        </authorList>
    </citation>
    <scope>NUCLEOTIDE SEQUENCE [LARGE SCALE GENOMIC DNA]</scope>
    <source>
        <strain evidence="9 10">CENA21</strain>
    </source>
</reference>
<protein>
    <recommendedName>
        <fullName evidence="8">Acyltransferase 3 domain-containing protein</fullName>
    </recommendedName>
</protein>
<dbReference type="KEGG" id="npz:ACX27_22565"/>
<evidence type="ECO:0000256" key="1">
    <source>
        <dbReference type="ARBA" id="ARBA00004651"/>
    </source>
</evidence>
<evidence type="ECO:0000256" key="6">
    <source>
        <dbReference type="ARBA" id="ARBA00023136"/>
    </source>
</evidence>
<dbReference type="GO" id="GO:0016413">
    <property type="term" value="F:O-acetyltransferase activity"/>
    <property type="evidence" value="ECO:0007669"/>
    <property type="project" value="TreeGrafter"/>
</dbReference>
<evidence type="ECO:0000256" key="5">
    <source>
        <dbReference type="ARBA" id="ARBA00022989"/>
    </source>
</evidence>
<feature type="transmembrane region" description="Helical" evidence="7">
    <location>
        <begin position="117"/>
        <end position="136"/>
    </location>
</feature>
<name>A0A0M5MHI6_9NOSO</name>
<dbReference type="PATRIC" id="fig|224013.5.peg.5406"/>
<evidence type="ECO:0000259" key="8">
    <source>
        <dbReference type="Pfam" id="PF01757"/>
    </source>
</evidence>
<feature type="transmembrane region" description="Helical" evidence="7">
    <location>
        <begin position="304"/>
        <end position="326"/>
    </location>
</feature>
<dbReference type="AlphaFoldDB" id="A0A0M5MHI6"/>
<keyword evidence="4 7" id="KW-0812">Transmembrane</keyword>
<dbReference type="OrthoDB" id="479741at2"/>
<feature type="transmembrane region" description="Helical" evidence="7">
    <location>
        <begin position="148"/>
        <end position="168"/>
    </location>
</feature>